<name>A0A561TP96_9ACTN</name>
<evidence type="ECO:0000259" key="7">
    <source>
        <dbReference type="Pfam" id="PF00248"/>
    </source>
</evidence>
<protein>
    <submittedName>
        <fullName evidence="8">2,5-diketo-D-gluconate reductase A</fullName>
    </submittedName>
</protein>
<sequence length="252" mass="27230">MLLDTIPLNDGCQIPQIGFGTCLMPSPDTERLVGTALVAGYRHIDTARYYRNEARVGKAVPPVTCPENRCGSPANCPSARTHVRQAIDASVGELGTHPDLYLIHWPQQGHYAQTWRALQEAQADGRLRSVGVSDFHRGHLERILGDGGIRPAVNCADLGIAVQAWSPLGAGAVLRDRTIASVAQDVGRSSAQVILRWHLRRGDPVMPKAGAGPRIRENLASDDFVLSPGDMTRTDRIDRGERGRSGPRPAAA</sequence>
<dbReference type="Proteomes" id="UP000316603">
    <property type="component" value="Unassembled WGS sequence"/>
</dbReference>
<evidence type="ECO:0000256" key="3">
    <source>
        <dbReference type="ARBA" id="ARBA00023002"/>
    </source>
</evidence>
<feature type="active site" description="Proton donor" evidence="4">
    <location>
        <position position="50"/>
    </location>
</feature>
<comment type="caution">
    <text evidence="8">The sequence shown here is derived from an EMBL/GenBank/DDBJ whole genome shotgun (WGS) entry which is preliminary data.</text>
</comment>
<dbReference type="AlphaFoldDB" id="A0A561TP96"/>
<dbReference type="EMBL" id="VIWV01000001">
    <property type="protein sequence ID" value="TWF88910.1"/>
    <property type="molecule type" value="Genomic_DNA"/>
</dbReference>
<dbReference type="PROSITE" id="PS00798">
    <property type="entry name" value="ALDOKETO_REDUCTASE_1"/>
    <property type="match status" value="1"/>
</dbReference>
<proteinExistence type="inferred from homology"/>
<feature type="binding site" evidence="5">
    <location>
        <position position="104"/>
    </location>
    <ligand>
        <name>substrate</name>
    </ligand>
</feature>
<comment type="similarity">
    <text evidence="1">Belongs to the aldo/keto reductase family.</text>
</comment>
<evidence type="ECO:0000256" key="2">
    <source>
        <dbReference type="ARBA" id="ARBA00022857"/>
    </source>
</evidence>
<feature type="region of interest" description="Disordered" evidence="6">
    <location>
        <begin position="222"/>
        <end position="252"/>
    </location>
</feature>
<accession>A0A561TP96</accession>
<keyword evidence="3" id="KW-0560">Oxidoreductase</keyword>
<dbReference type="PIRSF" id="PIRSF000097">
    <property type="entry name" value="AKR"/>
    <property type="match status" value="1"/>
</dbReference>
<dbReference type="CDD" id="cd19071">
    <property type="entry name" value="AKR_AKR1-5-like"/>
    <property type="match status" value="1"/>
</dbReference>
<dbReference type="GO" id="GO:0016616">
    <property type="term" value="F:oxidoreductase activity, acting on the CH-OH group of donors, NAD or NADP as acceptor"/>
    <property type="evidence" value="ECO:0007669"/>
    <property type="project" value="UniProtKB-ARBA"/>
</dbReference>
<feature type="compositionally biased region" description="Basic and acidic residues" evidence="6">
    <location>
        <begin position="232"/>
        <end position="244"/>
    </location>
</feature>
<evidence type="ECO:0000256" key="5">
    <source>
        <dbReference type="PIRSR" id="PIRSR000097-2"/>
    </source>
</evidence>
<dbReference type="InterPro" id="IPR018170">
    <property type="entry name" value="Aldo/ket_reductase_CS"/>
</dbReference>
<evidence type="ECO:0000313" key="8">
    <source>
        <dbReference type="EMBL" id="TWF88910.1"/>
    </source>
</evidence>
<dbReference type="PRINTS" id="PR00069">
    <property type="entry name" value="ALDKETRDTASE"/>
</dbReference>
<evidence type="ECO:0000256" key="6">
    <source>
        <dbReference type="SAM" id="MobiDB-lite"/>
    </source>
</evidence>
<dbReference type="SUPFAM" id="SSF51430">
    <property type="entry name" value="NAD(P)-linked oxidoreductase"/>
    <property type="match status" value="1"/>
</dbReference>
<dbReference type="InterPro" id="IPR020471">
    <property type="entry name" value="AKR"/>
</dbReference>
<dbReference type="InterPro" id="IPR036812">
    <property type="entry name" value="NAD(P)_OxRdtase_dom_sf"/>
</dbReference>
<dbReference type="PANTHER" id="PTHR43827">
    <property type="entry name" value="2,5-DIKETO-D-GLUCONIC ACID REDUCTASE"/>
    <property type="match status" value="1"/>
</dbReference>
<gene>
    <name evidence="8" type="ORF">FHX78_115951</name>
</gene>
<dbReference type="InterPro" id="IPR023210">
    <property type="entry name" value="NADP_OxRdtase_dom"/>
</dbReference>
<keyword evidence="2" id="KW-0521">NADP</keyword>
<evidence type="ECO:0000256" key="1">
    <source>
        <dbReference type="ARBA" id="ARBA00007905"/>
    </source>
</evidence>
<organism evidence="8 9">
    <name type="scientific">Streptomyces capillispiralis</name>
    <dbReference type="NCBI Taxonomy" id="68182"/>
    <lineage>
        <taxon>Bacteria</taxon>
        <taxon>Bacillati</taxon>
        <taxon>Actinomycetota</taxon>
        <taxon>Actinomycetes</taxon>
        <taxon>Kitasatosporales</taxon>
        <taxon>Streptomycetaceae</taxon>
        <taxon>Streptomyces</taxon>
    </lineage>
</organism>
<reference evidence="8 9" key="1">
    <citation type="submission" date="2019-06" db="EMBL/GenBank/DDBJ databases">
        <title>Sequencing the genomes of 1000 actinobacteria strains.</title>
        <authorList>
            <person name="Klenk H.-P."/>
        </authorList>
    </citation>
    <scope>NUCLEOTIDE SEQUENCE [LARGE SCALE GENOMIC DNA]</scope>
    <source>
        <strain evidence="8 9">DSM 41695</strain>
    </source>
</reference>
<dbReference type="PANTHER" id="PTHR43827:SF3">
    <property type="entry name" value="NADP-DEPENDENT OXIDOREDUCTASE DOMAIN-CONTAINING PROTEIN"/>
    <property type="match status" value="1"/>
</dbReference>
<feature type="domain" description="NADP-dependent oxidoreductase" evidence="7">
    <location>
        <begin position="155"/>
        <end position="238"/>
    </location>
</feature>
<dbReference type="Gene3D" id="3.20.20.100">
    <property type="entry name" value="NADP-dependent oxidoreductase domain"/>
    <property type="match status" value="1"/>
</dbReference>
<evidence type="ECO:0000313" key="9">
    <source>
        <dbReference type="Proteomes" id="UP000316603"/>
    </source>
</evidence>
<evidence type="ECO:0000256" key="4">
    <source>
        <dbReference type="PIRSR" id="PIRSR000097-1"/>
    </source>
</evidence>
<keyword evidence="9" id="KW-1185">Reference proteome</keyword>
<dbReference type="Pfam" id="PF00248">
    <property type="entry name" value="Aldo_ket_red"/>
    <property type="match status" value="2"/>
</dbReference>
<feature type="domain" description="NADP-dependent oxidoreductase" evidence="7">
    <location>
        <begin position="24"/>
        <end position="154"/>
    </location>
</feature>